<protein>
    <submittedName>
        <fullName evidence="3">Acyl-protein thioesterase 1</fullName>
    </submittedName>
</protein>
<comment type="caution">
    <text evidence="3">The sequence shown here is derived from an EMBL/GenBank/DDBJ whole genome shotgun (WGS) entry which is preliminary data.</text>
</comment>
<dbReference type="PANTHER" id="PTHR10655">
    <property type="entry name" value="LYSOPHOSPHOLIPASE-RELATED"/>
    <property type="match status" value="1"/>
</dbReference>
<dbReference type="InterPro" id="IPR003140">
    <property type="entry name" value="PLipase/COase/thioEstase"/>
</dbReference>
<dbReference type="GO" id="GO:0052689">
    <property type="term" value="F:carboxylic ester hydrolase activity"/>
    <property type="evidence" value="ECO:0007669"/>
    <property type="project" value="TreeGrafter"/>
</dbReference>
<dbReference type="InterPro" id="IPR050565">
    <property type="entry name" value="LYPA1-2/EST-like"/>
</dbReference>
<comment type="similarity">
    <text evidence="1">Belongs to the AB hydrolase superfamily. AB hydrolase 2 family.</text>
</comment>
<dbReference type="Pfam" id="PF02230">
    <property type="entry name" value="Abhydrolase_2"/>
    <property type="match status" value="1"/>
</dbReference>
<feature type="domain" description="Phospholipase/carboxylesterase/thioesterase" evidence="2">
    <location>
        <begin position="7"/>
        <end position="257"/>
    </location>
</feature>
<evidence type="ECO:0000259" key="2">
    <source>
        <dbReference type="Pfam" id="PF02230"/>
    </source>
</evidence>
<dbReference type="InterPro" id="IPR029058">
    <property type="entry name" value="AB_hydrolase_fold"/>
</dbReference>
<evidence type="ECO:0000313" key="4">
    <source>
        <dbReference type="Proteomes" id="UP000237481"/>
    </source>
</evidence>
<dbReference type="OrthoDB" id="2418081at2759"/>
<proteinExistence type="inferred from homology"/>
<dbReference type="GO" id="GO:0005737">
    <property type="term" value="C:cytoplasm"/>
    <property type="evidence" value="ECO:0007669"/>
    <property type="project" value="TreeGrafter"/>
</dbReference>
<dbReference type="SUPFAM" id="SSF53474">
    <property type="entry name" value="alpha/beta-Hydrolases"/>
    <property type="match status" value="1"/>
</dbReference>
<dbReference type="EMBL" id="PKSG01000302">
    <property type="protein sequence ID" value="POR36759.1"/>
    <property type="molecule type" value="Genomic_DNA"/>
</dbReference>
<name>A0A2S4L2W6_9HYPO</name>
<dbReference type="STRING" id="94208.A0A2S4L2W6"/>
<accession>A0A2S4L2W6</accession>
<dbReference type="PANTHER" id="PTHR10655:SF63">
    <property type="entry name" value="PHOSPHOLIPASE_CARBOXYLESTERASE_THIOESTERASE DOMAIN-CONTAINING PROTEIN"/>
    <property type="match status" value="1"/>
</dbReference>
<gene>
    <name evidence="3" type="ORF">TPAR_03053</name>
</gene>
<reference evidence="3 4" key="1">
    <citation type="submission" date="2018-01" db="EMBL/GenBank/DDBJ databases">
        <title>Harnessing the power of phylogenomics to disentangle the directionality and signatures of interkingdom host jumping in the parasitic fungal genus Tolypocladium.</title>
        <authorList>
            <person name="Quandt C.A."/>
            <person name="Patterson W."/>
            <person name="Spatafora J.W."/>
        </authorList>
    </citation>
    <scope>NUCLEOTIDE SEQUENCE [LARGE SCALE GENOMIC DNA]</scope>
    <source>
        <strain evidence="3 4">NRBC 100945</strain>
    </source>
</reference>
<dbReference type="Proteomes" id="UP000237481">
    <property type="component" value="Unassembled WGS sequence"/>
</dbReference>
<dbReference type="AlphaFoldDB" id="A0A2S4L2W6"/>
<keyword evidence="4" id="KW-1185">Reference proteome</keyword>
<sequence length="282" mass="30651">MAMDLSPVVVPPLAPHTHTIVFLHGRGDTAATFSKSLQYSTDSRDHTLQELLPSFRWVFPRAPVGPCLAFPTNKVSQWFDIWNVGDFSDREEVQAPGLRESVARIRQLLEEEAAALGGRWDRIVLAGISQGAATATHTLLNLNLPVSTGADGKALPRRLGAYLGFSCRMPFPGRSLADTRKLLGLDDVPSDNEVLRNTPILLEHCVDDPLVLLANGQALRETLKGFGAQVAWKEYPDGGHWFNSPTGMDDVVAFLTRVLGQSTMAQGPLVNGQPSSDAMDLS</sequence>
<evidence type="ECO:0000313" key="3">
    <source>
        <dbReference type="EMBL" id="POR36759.1"/>
    </source>
</evidence>
<dbReference type="GO" id="GO:0008474">
    <property type="term" value="F:palmitoyl-(protein) hydrolase activity"/>
    <property type="evidence" value="ECO:0007669"/>
    <property type="project" value="TreeGrafter"/>
</dbReference>
<dbReference type="Gene3D" id="3.40.50.1820">
    <property type="entry name" value="alpha/beta hydrolase"/>
    <property type="match status" value="1"/>
</dbReference>
<organism evidence="3 4">
    <name type="scientific">Tolypocladium paradoxum</name>
    <dbReference type="NCBI Taxonomy" id="94208"/>
    <lineage>
        <taxon>Eukaryota</taxon>
        <taxon>Fungi</taxon>
        <taxon>Dikarya</taxon>
        <taxon>Ascomycota</taxon>
        <taxon>Pezizomycotina</taxon>
        <taxon>Sordariomycetes</taxon>
        <taxon>Hypocreomycetidae</taxon>
        <taxon>Hypocreales</taxon>
        <taxon>Ophiocordycipitaceae</taxon>
        <taxon>Tolypocladium</taxon>
    </lineage>
</organism>
<evidence type="ECO:0000256" key="1">
    <source>
        <dbReference type="ARBA" id="ARBA00006499"/>
    </source>
</evidence>